<evidence type="ECO:0000313" key="2">
    <source>
        <dbReference type="EMBL" id="ACN52898.1"/>
    </source>
</evidence>
<feature type="transmembrane region" description="Helical" evidence="1">
    <location>
        <begin position="17"/>
        <end position="42"/>
    </location>
</feature>
<gene>
    <name evidence="2" type="ORF">BVAVS116_D0003</name>
</gene>
<dbReference type="HOGENOM" id="CLU_3230526_0_0_12"/>
<keyword evidence="3" id="KW-1185">Reference proteome</keyword>
<name>C0R8V8_BORVA</name>
<evidence type="ECO:0000313" key="3">
    <source>
        <dbReference type="Proteomes" id="UP000006163"/>
    </source>
</evidence>
<keyword evidence="1" id="KW-1133">Transmembrane helix</keyword>
<dbReference type="Proteomes" id="UP000006163">
    <property type="component" value="Plasmid VS116_lp17"/>
</dbReference>
<keyword evidence="1" id="KW-0472">Membrane</keyword>
<dbReference type="EMBL" id="CP001439">
    <property type="protein sequence ID" value="ACN52898.1"/>
    <property type="molecule type" value="Genomic_DNA"/>
</dbReference>
<reference evidence="2 3" key="1">
    <citation type="journal article" date="2012" name="J. Bacteriol.">
        <title>Whole-Genome Sequences of Borrelia bissettii, Borrelia valaisiana, and Borrelia spielmanii.</title>
        <authorList>
            <person name="Schutzer S.E."/>
            <person name="Fraser-Liggett C.M."/>
            <person name="Qiu W.G."/>
            <person name="Kraiczy P."/>
            <person name="Mongodin E.F."/>
            <person name="Dunn J.J."/>
            <person name="Luft B.J."/>
            <person name="Casjens S.R."/>
        </authorList>
    </citation>
    <scope>NUCLEOTIDE SEQUENCE [LARGE SCALE GENOMIC DNA]</scope>
    <source>
        <strain evidence="2 3">VS116</strain>
        <plasmid evidence="2">VS116_lp17</plasmid>
    </source>
</reference>
<sequence>MDIHSQLTGESRVFNKILYIFNCFIHFFSFLVEGKGFLFYLFF</sequence>
<keyword evidence="2" id="KW-0614">Plasmid</keyword>
<accession>C0R8V8</accession>
<geneLocation type="plasmid" evidence="2 3">
    <name>VS116_lp17</name>
</geneLocation>
<evidence type="ECO:0000256" key="1">
    <source>
        <dbReference type="SAM" id="Phobius"/>
    </source>
</evidence>
<proteinExistence type="predicted"/>
<organism evidence="2 3">
    <name type="scientific">Borreliella valaisiana VS116</name>
    <dbReference type="NCBI Taxonomy" id="445987"/>
    <lineage>
        <taxon>Bacteria</taxon>
        <taxon>Pseudomonadati</taxon>
        <taxon>Spirochaetota</taxon>
        <taxon>Spirochaetia</taxon>
        <taxon>Spirochaetales</taxon>
        <taxon>Borreliaceae</taxon>
        <taxon>Borreliella</taxon>
    </lineage>
</organism>
<protein>
    <submittedName>
        <fullName evidence="2">Uncharacterized protein</fullName>
    </submittedName>
</protein>
<dbReference type="AlphaFoldDB" id="C0R8V8"/>
<keyword evidence="1" id="KW-0812">Transmembrane</keyword>